<evidence type="ECO:0000256" key="2">
    <source>
        <dbReference type="ARBA" id="ARBA00023125"/>
    </source>
</evidence>
<organism evidence="5 6">
    <name type="scientific">Biomphalaria glabrata</name>
    <name type="common">Bloodfluke planorb</name>
    <name type="synonym">Freshwater snail</name>
    <dbReference type="NCBI Taxonomy" id="6526"/>
    <lineage>
        <taxon>Eukaryota</taxon>
        <taxon>Metazoa</taxon>
        <taxon>Spiralia</taxon>
        <taxon>Lophotrochozoa</taxon>
        <taxon>Mollusca</taxon>
        <taxon>Gastropoda</taxon>
        <taxon>Heterobranchia</taxon>
        <taxon>Euthyneura</taxon>
        <taxon>Panpulmonata</taxon>
        <taxon>Hygrophila</taxon>
        <taxon>Lymnaeoidea</taxon>
        <taxon>Planorbidae</taxon>
        <taxon>Biomphalaria</taxon>
    </lineage>
</organism>
<evidence type="ECO:0000259" key="4">
    <source>
        <dbReference type="PROSITE" id="PS51253"/>
    </source>
</evidence>
<dbReference type="PROSITE" id="PS51253">
    <property type="entry name" value="HTH_CENPB"/>
    <property type="match status" value="1"/>
</dbReference>
<dbReference type="InterPro" id="IPR013083">
    <property type="entry name" value="Znf_RING/FYVE/PHD"/>
</dbReference>
<dbReference type="RefSeq" id="XP_055861673.1">
    <property type="nucleotide sequence ID" value="XM_056005698.1"/>
</dbReference>
<dbReference type="Pfam" id="PF03221">
    <property type="entry name" value="HTH_Tnp_Tc5"/>
    <property type="match status" value="1"/>
</dbReference>
<dbReference type="Pfam" id="PF03184">
    <property type="entry name" value="DDE_1"/>
    <property type="match status" value="1"/>
</dbReference>
<evidence type="ECO:0000313" key="5">
    <source>
        <dbReference type="Proteomes" id="UP001165740"/>
    </source>
</evidence>
<gene>
    <name evidence="6" type="primary">LOC129921995</name>
</gene>
<evidence type="ECO:0000256" key="3">
    <source>
        <dbReference type="ARBA" id="ARBA00023242"/>
    </source>
</evidence>
<sequence>MPRTYIRKNMRKQWAADAMAAAVTAVRNKEMGYLKASKTFGVPRATLERKVKCIDTPLSEVVNVPLGRKPTLPPHIEADLVNYIIEMEARLFGLTSTDVRRMAYQLAKMNNIKTDFNINNEIAGKDWLISFLCRHPELSLRSPESTSAARATAFNKVNVGKFFDLLEKEVDLKKYKSNQIYNVDEKGITTVQSNNAKIIALKGKKQIGVLSSAERGRTVTTVICMSAAGEYVPPMFIFPRQRMKMELMDGAPPGSIYACHKTGWIQLDLFTQWLQHFINFVKPSLLNPALLILDGHASHTKNLNAINLARQNHITMICLPPHCTHRMQPLDVSFMKPLTTYYDSEIQVWLRSHPGRVITEFQIASIFAKAYLRAASLATAVNGFEKTGIWPVNRDIFQDWEFKAAETTDIQVASNEIQEQQMNSAMDLPSTSSCSNLELGNQEPLNKSWGPADISPFPVAHCERSKGKGRRKGCTAVLTSSPYKQTLCEPSTSKCVPNKHKGNKSKGKSSNLGDDDTPCIYCNGLFSEDTDGEQWVQCVACSKWAHTECAGAESSIFECDLCVESD</sequence>
<dbReference type="AlphaFoldDB" id="A0A9W2YG32"/>
<dbReference type="OMA" id="PMDVNTI"/>
<keyword evidence="2" id="KW-0238">DNA-binding</keyword>
<evidence type="ECO:0000313" key="6">
    <source>
        <dbReference type="RefSeq" id="XP_055861673.1"/>
    </source>
</evidence>
<comment type="subcellular location">
    <subcellularLocation>
        <location evidence="1">Nucleus</location>
    </subcellularLocation>
</comment>
<dbReference type="SUPFAM" id="SSF57903">
    <property type="entry name" value="FYVE/PHD zinc finger"/>
    <property type="match status" value="1"/>
</dbReference>
<dbReference type="InterPro" id="IPR050863">
    <property type="entry name" value="CenT-Element_Derived"/>
</dbReference>
<keyword evidence="5" id="KW-1185">Reference proteome</keyword>
<evidence type="ECO:0000256" key="1">
    <source>
        <dbReference type="ARBA" id="ARBA00004123"/>
    </source>
</evidence>
<dbReference type="InterPro" id="IPR007889">
    <property type="entry name" value="HTH_Psq"/>
</dbReference>
<keyword evidence="3" id="KW-0539">Nucleus</keyword>
<dbReference type="SUPFAM" id="SSF46689">
    <property type="entry name" value="Homeodomain-like"/>
    <property type="match status" value="1"/>
</dbReference>
<dbReference type="InterPro" id="IPR009057">
    <property type="entry name" value="Homeodomain-like_sf"/>
</dbReference>
<dbReference type="Pfam" id="PF05225">
    <property type="entry name" value="HTH_psq"/>
    <property type="match status" value="1"/>
</dbReference>
<dbReference type="Proteomes" id="UP001165740">
    <property type="component" value="Chromosome 12"/>
</dbReference>
<accession>A0A9W2YG32</accession>
<dbReference type="Gene3D" id="3.30.40.10">
    <property type="entry name" value="Zinc/RING finger domain, C3HC4 (zinc finger)"/>
    <property type="match status" value="1"/>
</dbReference>
<dbReference type="Gene3D" id="1.10.10.60">
    <property type="entry name" value="Homeodomain-like"/>
    <property type="match status" value="1"/>
</dbReference>
<dbReference type="GO" id="GO:0003677">
    <property type="term" value="F:DNA binding"/>
    <property type="evidence" value="ECO:0007669"/>
    <property type="project" value="UniProtKB-KW"/>
</dbReference>
<dbReference type="GeneID" id="129921995"/>
<dbReference type="InterPro" id="IPR011011">
    <property type="entry name" value="Znf_FYVE_PHD"/>
</dbReference>
<dbReference type="InterPro" id="IPR006600">
    <property type="entry name" value="HTH_CenpB_DNA-bd_dom"/>
</dbReference>
<dbReference type="CDD" id="cd15517">
    <property type="entry name" value="PHD_TCF19_like"/>
    <property type="match status" value="1"/>
</dbReference>
<name>A0A9W2YG32_BIOGL</name>
<proteinExistence type="predicted"/>
<dbReference type="PANTHER" id="PTHR19303">
    <property type="entry name" value="TRANSPOSON"/>
    <property type="match status" value="1"/>
</dbReference>
<dbReference type="PANTHER" id="PTHR19303:SF74">
    <property type="entry name" value="POGO TRANSPOSABLE ELEMENT WITH KRAB DOMAIN"/>
    <property type="match status" value="1"/>
</dbReference>
<feature type="domain" description="HTH CENPB-type" evidence="4">
    <location>
        <begin position="64"/>
        <end position="141"/>
    </location>
</feature>
<dbReference type="OrthoDB" id="6154874at2759"/>
<dbReference type="InterPro" id="IPR004875">
    <property type="entry name" value="DDE_SF_endonuclease_dom"/>
</dbReference>
<protein>
    <submittedName>
        <fullName evidence="6">Uncharacterized protein LOC129921995</fullName>
    </submittedName>
</protein>
<dbReference type="GO" id="GO:0005634">
    <property type="term" value="C:nucleus"/>
    <property type="evidence" value="ECO:0007669"/>
    <property type="project" value="UniProtKB-SubCell"/>
</dbReference>
<reference evidence="6" key="1">
    <citation type="submission" date="2025-08" db="UniProtKB">
        <authorList>
            <consortium name="RefSeq"/>
        </authorList>
    </citation>
    <scope>IDENTIFICATION</scope>
</reference>